<sequence>MSSQKLFSKPSKDLFSDKFYEALNSDSSDLSKYDNECNEIIVHHPRDEMIKICKKYLRYLEYYKLLHDEKSRYDLKWTYFDYSRINNQYYKKCKPNLNMVYHSDWEKRKKLYNYYVDSDILIGMAKSIDDDCEYYKKIEEKKSLYVYFEKECSPPRKNCPEFYEKCKEYKPENVLSKLLCHDKIAQEQADAKAAERPDTMEHTSGTGQEAVVGSLGPDEPGLGTRSETGVTSETSPIGTKVGQSVLGITPVLLTATALYRYTTIGSWIRKVGGTNKNDIGDMHRFSSYAQKSGDILLGDTGNYISYQPI</sequence>
<name>A0A1A8X7K1_PLAOA</name>
<dbReference type="EMBL" id="FLQV01001783">
    <property type="protein sequence ID" value="SBT00214.1"/>
    <property type="molecule type" value="Genomic_DNA"/>
</dbReference>
<evidence type="ECO:0000313" key="3">
    <source>
        <dbReference type="Proteomes" id="UP000078546"/>
    </source>
</evidence>
<proteinExistence type="predicted"/>
<reference evidence="3" key="1">
    <citation type="submission" date="2016-05" db="EMBL/GenBank/DDBJ databases">
        <authorList>
            <person name="Naeem Raeece"/>
        </authorList>
    </citation>
    <scope>NUCLEOTIDE SEQUENCE [LARGE SCALE GENOMIC DNA]</scope>
</reference>
<accession>A0A1A8X7K1</accession>
<dbReference type="Pfam" id="PF05795">
    <property type="entry name" value="Plasmodium_Vir"/>
    <property type="match status" value="2"/>
</dbReference>
<organism evidence="2 3">
    <name type="scientific">Plasmodium ovale curtisi</name>
    <dbReference type="NCBI Taxonomy" id="864141"/>
    <lineage>
        <taxon>Eukaryota</taxon>
        <taxon>Sar</taxon>
        <taxon>Alveolata</taxon>
        <taxon>Apicomplexa</taxon>
        <taxon>Aconoidasida</taxon>
        <taxon>Haemosporida</taxon>
        <taxon>Plasmodiidae</taxon>
        <taxon>Plasmodium</taxon>
        <taxon>Plasmodium (Plasmodium)</taxon>
    </lineage>
</organism>
<dbReference type="InterPro" id="IPR008780">
    <property type="entry name" value="Plasmodium_Vir"/>
</dbReference>
<feature type="compositionally biased region" description="Basic and acidic residues" evidence="1">
    <location>
        <begin position="190"/>
        <end position="201"/>
    </location>
</feature>
<feature type="region of interest" description="Disordered" evidence="1">
    <location>
        <begin position="190"/>
        <end position="236"/>
    </location>
</feature>
<evidence type="ECO:0000256" key="1">
    <source>
        <dbReference type="SAM" id="MobiDB-lite"/>
    </source>
</evidence>
<protein>
    <submittedName>
        <fullName evidence="2">PIR Superfamily Protein</fullName>
    </submittedName>
</protein>
<evidence type="ECO:0000313" key="2">
    <source>
        <dbReference type="EMBL" id="SBT00214.1"/>
    </source>
</evidence>
<dbReference type="AlphaFoldDB" id="A0A1A8X7K1"/>
<dbReference type="Proteomes" id="UP000078546">
    <property type="component" value="Unassembled WGS sequence"/>
</dbReference>
<gene>
    <name evidence="2" type="ORF">POVCU1_058440</name>
</gene>
<feature type="compositionally biased region" description="Polar residues" evidence="1">
    <location>
        <begin position="225"/>
        <end position="236"/>
    </location>
</feature>